<comment type="subcellular location">
    <subcellularLocation>
        <location evidence="2">Cytoplasm</location>
    </subcellularLocation>
</comment>
<evidence type="ECO:0000313" key="4">
    <source>
        <dbReference type="EMBL" id="UWP61362.1"/>
    </source>
</evidence>
<keyword evidence="2" id="KW-0239">DNA-directed DNA polymerase</keyword>
<dbReference type="InterPro" id="IPR001126">
    <property type="entry name" value="UmuC"/>
</dbReference>
<dbReference type="PROSITE" id="PS50173">
    <property type="entry name" value="UMUC"/>
    <property type="match status" value="1"/>
</dbReference>
<keyword evidence="2" id="KW-0227">DNA damage</keyword>
<keyword evidence="2" id="KW-0238">DNA-binding</keyword>
<comment type="cofactor">
    <cofactor evidence="2">
        <name>Mg(2+)</name>
        <dbReference type="ChEBI" id="CHEBI:18420"/>
    </cofactor>
    <text evidence="2">Binds 2 magnesium ions per subunit.</text>
</comment>
<protein>
    <recommendedName>
        <fullName evidence="2">DNA polymerase IV</fullName>
        <shortName evidence="2">Pol IV</shortName>
        <ecNumber evidence="2">2.7.7.7</ecNumber>
    </recommendedName>
</protein>
<dbReference type="SUPFAM" id="SSF56672">
    <property type="entry name" value="DNA/RNA polymerases"/>
    <property type="match status" value="1"/>
</dbReference>
<feature type="binding site" evidence="2">
    <location>
        <position position="111"/>
    </location>
    <ligand>
        <name>Mg(2+)</name>
        <dbReference type="ChEBI" id="CHEBI:18420"/>
    </ligand>
</feature>
<dbReference type="InterPro" id="IPR036775">
    <property type="entry name" value="DNA_pol_Y-fam_lit_finger_sf"/>
</dbReference>
<sequence length="420" mass="46210">MSDVIFHIDVNSAYLSWTSAHMLESGETLDLRAIPSIIGGDEKSRRGIVLAKSVPAKAFGIVTGEPVAAALKKCPMLTIAPPDHTLYAQYSRRLMELLHTYTSDIEKLSVDECFLYYTPVAHRFPSCMEAAHTIKDRIREELGFTVNIGIAPNKLLAKMASDFQKPDRVHTLWKDEIPQKMWPLPVGELYMVGHASASRLNGFGIHTIGELAAADPEFLTTHFKSHGRQMWEFANGIDNRLVTANPHEAKGIGNSTTLKKDAVTAEEAKKVLLTLAISVSGRLREAGQLAGSICVELKYHTFETVSHQTTLLTPTSTTGVLHQCACQLFDEVWNGGPIRLLGIRTTKLVPEDTPTQMSIFDFQVSPQSSGEIQAPASSVNPEKQKKLDAALDHIRKRFGDKAVTRGSLLIPPSETNEDES</sequence>
<dbReference type="InterPro" id="IPR050116">
    <property type="entry name" value="DNA_polymerase-Y"/>
</dbReference>
<dbReference type="Proteomes" id="UP001060164">
    <property type="component" value="Chromosome"/>
</dbReference>
<evidence type="ECO:0000256" key="2">
    <source>
        <dbReference type="HAMAP-Rule" id="MF_01113"/>
    </source>
</evidence>
<dbReference type="Gene3D" id="3.30.1490.100">
    <property type="entry name" value="DNA polymerase, Y-family, little finger domain"/>
    <property type="match status" value="1"/>
</dbReference>
<comment type="catalytic activity">
    <reaction evidence="2">
        <text>DNA(n) + a 2'-deoxyribonucleoside 5'-triphosphate = DNA(n+1) + diphosphate</text>
        <dbReference type="Rhea" id="RHEA:22508"/>
        <dbReference type="Rhea" id="RHEA-COMP:17339"/>
        <dbReference type="Rhea" id="RHEA-COMP:17340"/>
        <dbReference type="ChEBI" id="CHEBI:33019"/>
        <dbReference type="ChEBI" id="CHEBI:61560"/>
        <dbReference type="ChEBI" id="CHEBI:173112"/>
        <dbReference type="EC" id="2.7.7.7"/>
    </reaction>
</comment>
<dbReference type="EMBL" id="CP102290">
    <property type="protein sequence ID" value="UWP61362.1"/>
    <property type="molecule type" value="Genomic_DNA"/>
</dbReference>
<evidence type="ECO:0000259" key="3">
    <source>
        <dbReference type="PROSITE" id="PS50173"/>
    </source>
</evidence>
<dbReference type="InterPro" id="IPR043502">
    <property type="entry name" value="DNA/RNA_pol_sf"/>
</dbReference>
<comment type="similarity">
    <text evidence="1 2">Belongs to the DNA polymerase type-Y family.</text>
</comment>
<evidence type="ECO:0000256" key="1">
    <source>
        <dbReference type="ARBA" id="ARBA00010945"/>
    </source>
</evidence>
<organism evidence="4 5">
    <name type="scientific">Ruminococcus gauvreauii</name>
    <dbReference type="NCBI Taxonomy" id="438033"/>
    <lineage>
        <taxon>Bacteria</taxon>
        <taxon>Bacillati</taxon>
        <taxon>Bacillota</taxon>
        <taxon>Clostridia</taxon>
        <taxon>Eubacteriales</taxon>
        <taxon>Oscillospiraceae</taxon>
        <taxon>Ruminococcus</taxon>
    </lineage>
</organism>
<name>A0ABY5VM64_9FIRM</name>
<comment type="subunit">
    <text evidence="2">Monomer.</text>
</comment>
<keyword evidence="2" id="KW-0234">DNA repair</keyword>
<keyword evidence="2" id="KW-0548">Nucleotidyltransferase</keyword>
<comment type="function">
    <text evidence="2">Poorly processive, error-prone DNA polymerase involved in untargeted mutagenesis. Copies undamaged DNA at stalled replication forks, which arise in vivo from mismatched or misaligned primer ends. These misaligned primers can be extended by PolIV. Exhibits no 3'-5' exonuclease (proofreading) activity. May be involved in translesional synthesis, in conjunction with the beta clamp from PolIII.</text>
</comment>
<feature type="binding site" evidence="2">
    <location>
        <position position="9"/>
    </location>
    <ligand>
        <name>Mg(2+)</name>
        <dbReference type="ChEBI" id="CHEBI:18420"/>
    </ligand>
</feature>
<dbReference type="InterPro" id="IPR017961">
    <property type="entry name" value="DNA_pol_Y-fam_little_finger"/>
</dbReference>
<feature type="domain" description="UmuC" evidence="3">
    <location>
        <begin position="5"/>
        <end position="193"/>
    </location>
</feature>
<evidence type="ECO:0000313" key="5">
    <source>
        <dbReference type="Proteomes" id="UP001060164"/>
    </source>
</evidence>
<dbReference type="PANTHER" id="PTHR11076:SF33">
    <property type="entry name" value="DNA POLYMERASE KAPPA"/>
    <property type="match status" value="1"/>
</dbReference>
<gene>
    <name evidence="2" type="primary">dinB</name>
    <name evidence="4" type="ORF">NQ502_05345</name>
</gene>
<dbReference type="Gene3D" id="3.30.70.270">
    <property type="match status" value="1"/>
</dbReference>
<dbReference type="InterPro" id="IPR043128">
    <property type="entry name" value="Rev_trsase/Diguanyl_cyclase"/>
</dbReference>
<dbReference type="Pfam" id="PF00817">
    <property type="entry name" value="IMS"/>
    <property type="match status" value="1"/>
</dbReference>
<proteinExistence type="inferred from homology"/>
<feature type="active site" evidence="2">
    <location>
        <position position="112"/>
    </location>
</feature>
<dbReference type="PANTHER" id="PTHR11076">
    <property type="entry name" value="DNA REPAIR POLYMERASE UMUC / TRANSFERASE FAMILY MEMBER"/>
    <property type="match status" value="1"/>
</dbReference>
<feature type="site" description="Substrate discrimination" evidence="2">
    <location>
        <position position="14"/>
    </location>
</feature>
<keyword evidence="2" id="KW-0515">Mutator protein</keyword>
<keyword evidence="5" id="KW-1185">Reference proteome</keyword>
<dbReference type="Gene3D" id="1.10.150.20">
    <property type="entry name" value="5' to 3' exonuclease, C-terminal subdomain"/>
    <property type="match status" value="1"/>
</dbReference>
<dbReference type="InterPro" id="IPR022880">
    <property type="entry name" value="DNApol_IV"/>
</dbReference>
<keyword evidence="2" id="KW-0808">Transferase</keyword>
<dbReference type="Gene3D" id="3.40.1170.60">
    <property type="match status" value="1"/>
</dbReference>
<dbReference type="CDD" id="cd03586">
    <property type="entry name" value="PolY_Pol_IV_kappa"/>
    <property type="match status" value="1"/>
</dbReference>
<keyword evidence="2" id="KW-0235">DNA replication</keyword>
<dbReference type="SUPFAM" id="SSF100879">
    <property type="entry name" value="Lesion bypass DNA polymerase (Y-family), little finger domain"/>
    <property type="match status" value="1"/>
</dbReference>
<keyword evidence="2" id="KW-0479">Metal-binding</keyword>
<reference evidence="4" key="1">
    <citation type="journal article" date="2022" name="Cell">
        <title>Design, construction, and in vivo augmentation of a complex gut microbiome.</title>
        <authorList>
            <person name="Cheng A.G."/>
            <person name="Ho P.Y."/>
            <person name="Aranda-Diaz A."/>
            <person name="Jain S."/>
            <person name="Yu F.B."/>
            <person name="Meng X."/>
            <person name="Wang M."/>
            <person name="Iakiviak M."/>
            <person name="Nagashima K."/>
            <person name="Zhao A."/>
            <person name="Murugkar P."/>
            <person name="Patil A."/>
            <person name="Atabakhsh K."/>
            <person name="Weakley A."/>
            <person name="Yan J."/>
            <person name="Brumbaugh A.R."/>
            <person name="Higginbottom S."/>
            <person name="Dimas A."/>
            <person name="Shiver A.L."/>
            <person name="Deutschbauer A."/>
            <person name="Neff N."/>
            <person name="Sonnenburg J.L."/>
            <person name="Huang K.C."/>
            <person name="Fischbach M.A."/>
        </authorList>
    </citation>
    <scope>NUCLEOTIDE SEQUENCE</scope>
    <source>
        <strain evidence="4">DSM 19829</strain>
    </source>
</reference>
<dbReference type="HAMAP" id="MF_01113">
    <property type="entry name" value="DNApol_IV"/>
    <property type="match status" value="1"/>
</dbReference>
<dbReference type="Pfam" id="PF11799">
    <property type="entry name" value="IMS_C"/>
    <property type="match status" value="1"/>
</dbReference>
<dbReference type="EC" id="2.7.7.7" evidence="2"/>
<keyword evidence="2" id="KW-0460">Magnesium</keyword>
<accession>A0ABY5VM64</accession>
<keyword evidence="2" id="KW-0963">Cytoplasm</keyword>